<accession>A0ABM9DBF9</accession>
<comment type="similarity">
    <text evidence="3">Belongs to the SmpB family.</text>
</comment>
<comment type="function">
    <text evidence="3">Required for rescue of stalled ribosomes mediated by trans-translation. Binds to transfer-messenger RNA (tmRNA), required for stable association of tmRNA with ribosomes. tmRNA and SmpB together mimic tRNA shape, replacing the anticodon stem-loop with SmpB. tmRNA is encoded by the ssrA gene; the 2 termini fold to resemble tRNA(Ala) and it encodes a 'tag peptide', a short internal open reading frame. During trans-translation Ala-aminoacylated tmRNA acts like a tRNA, entering the A-site of stalled ribosomes, displacing the stalled mRNA. The ribosome then switches to translate the ORF on the tmRNA; the nascent peptide is terminated with the 'tag peptide' encoded by the tmRNA and targeted for degradation. The ribosome is freed to recommence translation, which seems to be the essential function of trans-translation.</text>
</comment>
<evidence type="ECO:0000256" key="2">
    <source>
        <dbReference type="ARBA" id="ARBA00022884"/>
    </source>
</evidence>
<feature type="compositionally biased region" description="Basic and acidic residues" evidence="4">
    <location>
        <begin position="153"/>
        <end position="176"/>
    </location>
</feature>
<evidence type="ECO:0000256" key="3">
    <source>
        <dbReference type="HAMAP-Rule" id="MF_00023"/>
    </source>
</evidence>
<protein>
    <recommendedName>
        <fullName evidence="3">SsrA-binding protein</fullName>
    </recommendedName>
    <alternativeName>
        <fullName evidence="3">Small protein B</fullName>
    </alternativeName>
</protein>
<evidence type="ECO:0000313" key="5">
    <source>
        <dbReference type="EMBL" id="CAH2031724.1"/>
    </source>
</evidence>
<comment type="subcellular location">
    <subcellularLocation>
        <location evidence="3">Cytoplasm</location>
    </subcellularLocation>
    <text evidence="3">The tmRNA-SmpB complex associates with stalled 70S ribosomes.</text>
</comment>
<feature type="region of interest" description="Disordered" evidence="4">
    <location>
        <begin position="150"/>
        <end position="176"/>
    </location>
</feature>
<dbReference type="Proteomes" id="UP001295463">
    <property type="component" value="Chromosome"/>
</dbReference>
<evidence type="ECO:0000256" key="4">
    <source>
        <dbReference type="SAM" id="MobiDB-lite"/>
    </source>
</evidence>
<dbReference type="NCBIfam" id="TIGR00086">
    <property type="entry name" value="smpB"/>
    <property type="match status" value="1"/>
</dbReference>
<dbReference type="Pfam" id="PF01668">
    <property type="entry name" value="SmpB"/>
    <property type="match status" value="1"/>
</dbReference>
<reference evidence="5 6" key="1">
    <citation type="submission" date="2022-03" db="EMBL/GenBank/DDBJ databases">
        <authorList>
            <person name="Koch H."/>
        </authorList>
    </citation>
    <scope>NUCLEOTIDE SEQUENCE [LARGE SCALE GENOMIC DNA]</scope>
    <source>
        <strain evidence="5 6">G1</strain>
    </source>
</reference>
<organism evidence="5 6">
    <name type="scientific">Trichlorobacter ammonificans</name>
    <dbReference type="NCBI Taxonomy" id="2916410"/>
    <lineage>
        <taxon>Bacteria</taxon>
        <taxon>Pseudomonadati</taxon>
        <taxon>Thermodesulfobacteriota</taxon>
        <taxon>Desulfuromonadia</taxon>
        <taxon>Geobacterales</taxon>
        <taxon>Geobacteraceae</taxon>
        <taxon>Trichlorobacter</taxon>
    </lineage>
</organism>
<keyword evidence="6" id="KW-1185">Reference proteome</keyword>
<dbReference type="Gene3D" id="2.40.280.10">
    <property type="match status" value="1"/>
</dbReference>
<evidence type="ECO:0000313" key="6">
    <source>
        <dbReference type="Proteomes" id="UP001295463"/>
    </source>
</evidence>
<dbReference type="InterPro" id="IPR020081">
    <property type="entry name" value="SsrA-bd_prot_CS"/>
</dbReference>
<dbReference type="CDD" id="cd09294">
    <property type="entry name" value="SmpB"/>
    <property type="match status" value="1"/>
</dbReference>
<keyword evidence="2 3" id="KW-0694">RNA-binding</keyword>
<dbReference type="InterPro" id="IPR023620">
    <property type="entry name" value="SmpB"/>
</dbReference>
<gene>
    <name evidence="3 5" type="primary">smpB</name>
    <name evidence="5" type="ORF">GEAMG1_1892</name>
</gene>
<dbReference type="SUPFAM" id="SSF74982">
    <property type="entry name" value="Small protein B (SmpB)"/>
    <property type="match status" value="1"/>
</dbReference>
<keyword evidence="1 3" id="KW-0963">Cytoplasm</keyword>
<dbReference type="EMBL" id="OW150024">
    <property type="protein sequence ID" value="CAH2031724.1"/>
    <property type="molecule type" value="Genomic_DNA"/>
</dbReference>
<proteinExistence type="inferred from homology"/>
<dbReference type="PANTHER" id="PTHR30308">
    <property type="entry name" value="TMRNA-BINDING COMPONENT OF TRANS-TRANSLATION TAGGING COMPLEX"/>
    <property type="match status" value="1"/>
</dbReference>
<sequence length="176" mass="19981">MGGPVRPCNVSAIPFLGPLCYSSTIMSEKLICANKRAFHEYHIEERLEAGIVLVGTEVKSLRAGKANLTDAFVLVKNGEAWLHNLHIAPYDFGNRQNHDPERPRKLLLHAKEIDKLHARIRQDGCTAVPLRLYFKNGKVKVEVGTAKGKKLHDKREDLKKKDLKREHAKDFKIKAR</sequence>
<dbReference type="PANTHER" id="PTHR30308:SF2">
    <property type="entry name" value="SSRA-BINDING PROTEIN"/>
    <property type="match status" value="1"/>
</dbReference>
<evidence type="ECO:0000256" key="1">
    <source>
        <dbReference type="ARBA" id="ARBA00022490"/>
    </source>
</evidence>
<dbReference type="InterPro" id="IPR000037">
    <property type="entry name" value="SsrA-bd_prot"/>
</dbReference>
<dbReference type="PROSITE" id="PS01317">
    <property type="entry name" value="SSRP"/>
    <property type="match status" value="1"/>
</dbReference>
<dbReference type="HAMAP" id="MF_00023">
    <property type="entry name" value="SmpB"/>
    <property type="match status" value="1"/>
</dbReference>
<dbReference type="NCBIfam" id="NF003843">
    <property type="entry name" value="PRK05422.1"/>
    <property type="match status" value="1"/>
</dbReference>
<name>A0ABM9DBF9_9BACT</name>